<evidence type="ECO:0000313" key="2">
    <source>
        <dbReference type="Proteomes" id="UP000318937"/>
    </source>
</evidence>
<dbReference type="InterPro" id="IPR049253">
    <property type="entry name" value="DUF6886"/>
</dbReference>
<dbReference type="Proteomes" id="UP000318937">
    <property type="component" value="Unassembled WGS sequence"/>
</dbReference>
<proteinExistence type="predicted"/>
<evidence type="ECO:0000313" key="1">
    <source>
        <dbReference type="EMBL" id="TQR15655.1"/>
    </source>
</evidence>
<keyword evidence="2" id="KW-1185">Reference proteome</keyword>
<dbReference type="Pfam" id="PF21820">
    <property type="entry name" value="DUF6886"/>
    <property type="match status" value="1"/>
</dbReference>
<dbReference type="OrthoDB" id="156685at2"/>
<comment type="caution">
    <text evidence="1">The sequence shown here is derived from an EMBL/GenBank/DDBJ whole genome shotgun (WGS) entry which is preliminary data.</text>
</comment>
<reference evidence="1 2" key="1">
    <citation type="submission" date="2019-05" db="EMBL/GenBank/DDBJ databases">
        <title>Psychrobacillus vulpis sp. nov., a new species isolated from feces of a red fox that inhabits in The Tablas de Daimiel Natural Park, Albacete, Spain.</title>
        <authorList>
            <person name="Rodriguez M."/>
            <person name="Reina J.C."/>
            <person name="Bejar V."/>
            <person name="Llamas I."/>
        </authorList>
    </citation>
    <scope>NUCLEOTIDE SEQUENCE [LARGE SCALE GENOMIC DNA]</scope>
    <source>
        <strain evidence="1 2">NHI-2</strain>
    </source>
</reference>
<dbReference type="AlphaFoldDB" id="A0A544TE01"/>
<organism evidence="1 2">
    <name type="scientific">Psychrobacillus soli</name>
    <dbReference type="NCBI Taxonomy" id="1543965"/>
    <lineage>
        <taxon>Bacteria</taxon>
        <taxon>Bacillati</taxon>
        <taxon>Bacillota</taxon>
        <taxon>Bacilli</taxon>
        <taxon>Bacillales</taxon>
        <taxon>Bacillaceae</taxon>
        <taxon>Psychrobacillus</taxon>
    </lineage>
</organism>
<accession>A0A544TE01</accession>
<sequence>MRLFHVSEESDIKLFEPRIPTRTDLDSTKGLVWAINEKCLPNFLTPRNCPRVCYHVGEHTSEADKLSYFSSKSCPHVVVIEHKWFEVMQNITLYLYEFDANEFTLLDENAGYFICEKKQIPINKFKVPDLFAEQFRRNVEIRLVENLWDIYFEIQETTLNWSMCRMRFAQPALGSK</sequence>
<gene>
    <name evidence="1" type="ORF">FG383_08715</name>
</gene>
<dbReference type="EMBL" id="VDGG01000014">
    <property type="protein sequence ID" value="TQR15655.1"/>
    <property type="molecule type" value="Genomic_DNA"/>
</dbReference>
<dbReference type="RefSeq" id="WP_142606928.1">
    <property type="nucleotide sequence ID" value="NZ_VDGG01000014.1"/>
</dbReference>
<name>A0A544TE01_9BACI</name>
<protein>
    <submittedName>
        <fullName evidence="1">Uncharacterized protein</fullName>
    </submittedName>
</protein>